<keyword evidence="2" id="KW-1185">Reference proteome</keyword>
<sequence>MIQYLPAFGNSGLNSWAKSGIMFDNYVGTYKQLINSFKASGITGDVEWFAQNPNHPIAKIRDLFEKKIANTVGKGSTFSIRKVYIELQRAPYGMKYNVLSAFVLGFVLKDIVARGYQWDNNQKTGPLDVETLAAMIEEVVKDDGNDKIKLEKLICRLSKEEKAFIEKAPAMFGASSAGASGRVEDALLLIQNRVEKISGRVPLWVLTEYLESVNEPQVAIIKHLLDNICLAGSTSSKSGKSDDRLNAIKDVGRIILENSDIITTISGYMKPENFVAAFQIYVDKNAPTLKALAESVGDVSCGYCQAIKEKAAESAGLLWNKNDIASEIAETEQEYEVIKLLKPIIGFEEFVSYRTAVDTLRNAVISTNKLPKTLIESAFPMLSVFLSNLGNNGNASAIKESLSQSIDVIKKLFFDVTRAKSLELLKLRLNGVTISDKELLDIYNGLSSGFTGNEATFLNDLRSRIEEYAKESVVQNLKEEWKRFSDENTPSEWANNVGIPARYLFDGISEANDIISAVQTPGAFSSDKLGELLDVLKGLSSLSIAECQSRFIADIVPKRYVKLNINLPALLDFLRSKYGTQPNNWQTKPDIQEFIRSQYKGAFAPQVTEKIKKTSPDLLKQKLLQLAQDNPELGLLFWE</sequence>
<evidence type="ECO:0000313" key="1">
    <source>
        <dbReference type="EMBL" id="TCP58667.1"/>
    </source>
</evidence>
<gene>
    <name evidence="1" type="ORF">EDD73_1562</name>
</gene>
<reference evidence="1 2" key="1">
    <citation type="submission" date="2019-03" db="EMBL/GenBank/DDBJ databases">
        <title>Genomic Encyclopedia of Type Strains, Phase IV (KMG-IV): sequencing the most valuable type-strain genomes for metagenomic binning, comparative biology and taxonomic classification.</title>
        <authorList>
            <person name="Goeker M."/>
        </authorList>
    </citation>
    <scope>NUCLEOTIDE SEQUENCE [LARGE SCALE GENOMIC DNA]</scope>
    <source>
        <strain evidence="1 2">DSM 11170</strain>
    </source>
</reference>
<comment type="caution">
    <text evidence="1">The sequence shown here is derived from an EMBL/GenBank/DDBJ whole genome shotgun (WGS) entry which is preliminary data.</text>
</comment>
<dbReference type="AlphaFoldDB" id="A0A4R2R9M9"/>
<name>A0A4R2R9M9_9FIRM</name>
<proteinExistence type="predicted"/>
<protein>
    <submittedName>
        <fullName evidence="1">Uncharacterized protein</fullName>
    </submittedName>
</protein>
<accession>A0A4R2R9M9</accession>
<evidence type="ECO:0000313" key="2">
    <source>
        <dbReference type="Proteomes" id="UP000294813"/>
    </source>
</evidence>
<dbReference type="EMBL" id="SLXT01000056">
    <property type="protein sequence ID" value="TCP58667.1"/>
    <property type="molecule type" value="Genomic_DNA"/>
</dbReference>
<organism evidence="1 2">
    <name type="scientific">Heliophilum fasciatum</name>
    <dbReference type="NCBI Taxonomy" id="35700"/>
    <lineage>
        <taxon>Bacteria</taxon>
        <taxon>Bacillati</taxon>
        <taxon>Bacillota</taxon>
        <taxon>Clostridia</taxon>
        <taxon>Eubacteriales</taxon>
        <taxon>Heliobacteriaceae</taxon>
        <taxon>Heliophilum</taxon>
    </lineage>
</organism>
<dbReference type="Proteomes" id="UP000294813">
    <property type="component" value="Unassembled WGS sequence"/>
</dbReference>